<dbReference type="Proteomes" id="UP000033562">
    <property type="component" value="Unassembled WGS sequence"/>
</dbReference>
<feature type="transmembrane region" description="Helical" evidence="1">
    <location>
        <begin position="141"/>
        <end position="161"/>
    </location>
</feature>
<dbReference type="AlphaFoldDB" id="A0A0F3NMC5"/>
<evidence type="ECO:0000313" key="3">
    <source>
        <dbReference type="Proteomes" id="UP000033562"/>
    </source>
</evidence>
<reference evidence="2 3" key="1">
    <citation type="submission" date="2015-02" db="EMBL/GenBank/DDBJ databases">
        <title>Genome Sequencing of Rickettsiales.</title>
        <authorList>
            <person name="Daugherty S.C."/>
            <person name="Su Q."/>
            <person name="Abolude K."/>
            <person name="Beier-Sexton M."/>
            <person name="Carlyon J.A."/>
            <person name="Carter R."/>
            <person name="Day N.P."/>
            <person name="Dumler S.J."/>
            <person name="Dyachenko V."/>
            <person name="Godinez A."/>
            <person name="Kurtti T.J."/>
            <person name="Lichay M."/>
            <person name="Mullins K.E."/>
            <person name="Ott S."/>
            <person name="Pappas-Brown V."/>
            <person name="Paris D.H."/>
            <person name="Patel P."/>
            <person name="Richards A.L."/>
            <person name="Sadzewicz L."/>
            <person name="Sears K."/>
            <person name="Seidman D."/>
            <person name="Sengamalay N."/>
            <person name="Stenos J."/>
            <person name="Tallon L.J."/>
            <person name="Vincent G."/>
            <person name="Fraser C.M."/>
            <person name="Munderloh U."/>
            <person name="Dunning-Hotopp J.C."/>
        </authorList>
    </citation>
    <scope>NUCLEOTIDE SEQUENCE [LARGE SCALE GENOMIC DNA]</scope>
    <source>
        <strain evidence="2 3">RAC413</strain>
    </source>
</reference>
<keyword evidence="1" id="KW-0812">Transmembrane</keyword>
<keyword evidence="3" id="KW-1185">Reference proteome</keyword>
<organism evidence="2 3">
    <name type="scientific">Candidatus Neoehrlichia procyonis str. RAC413</name>
    <dbReference type="NCBI Taxonomy" id="1359163"/>
    <lineage>
        <taxon>Bacteria</taxon>
        <taxon>Pseudomonadati</taxon>
        <taxon>Pseudomonadota</taxon>
        <taxon>Alphaproteobacteria</taxon>
        <taxon>Rickettsiales</taxon>
        <taxon>Anaplasmataceae</taxon>
        <taxon>Candidatus Neoehrlichia</taxon>
    </lineage>
</organism>
<feature type="transmembrane region" description="Helical" evidence="1">
    <location>
        <begin position="167"/>
        <end position="190"/>
    </location>
</feature>
<comment type="caution">
    <text evidence="2">The sequence shown here is derived from an EMBL/GenBank/DDBJ whole genome shotgun (WGS) entry which is preliminary data.</text>
</comment>
<keyword evidence="1" id="KW-1133">Transmembrane helix</keyword>
<protein>
    <submittedName>
        <fullName evidence="2">Uncharacterized protein</fullName>
    </submittedName>
</protein>
<gene>
    <name evidence="2" type="ORF">NLO413_0225</name>
</gene>
<dbReference type="STRING" id="1359163.NLO413_0225"/>
<accession>A0A0F3NMC5</accession>
<evidence type="ECO:0000256" key="1">
    <source>
        <dbReference type="SAM" id="Phobius"/>
    </source>
</evidence>
<evidence type="ECO:0000313" key="2">
    <source>
        <dbReference type="EMBL" id="KJV68857.1"/>
    </source>
</evidence>
<sequence>MADHGIEISLSINYQQDICKFLQTKKAIHEGKFRYNRLLKHCIPYLSIYDYNTKHYLFCKDLHNDSIIGNNRSFIKNNIDVMRNELDIISFTCGKLVIEKDKDNDLIEKQNFTHAMYHTLKVLDADIKYIYKSRILRNASIVLLTIFICSTSILSYLYISYDAKKVVLHAFALSSLILLSVLIALPIYYITIERHQRKKSLDGIKEYLKDNEKDLTPLSDLINDHEPSETISFNTTTSFDATISPDTTSLDTTIPLDVASTTAVKSLAAEALTTAETSLAAEALTTAETSLATISTATTTSPTVTTFPAATTSPTTTSTATITAPTNTSTATTTISRLL</sequence>
<proteinExistence type="predicted"/>
<dbReference type="EMBL" id="LANX01000001">
    <property type="protein sequence ID" value="KJV68857.1"/>
    <property type="molecule type" value="Genomic_DNA"/>
</dbReference>
<keyword evidence="1" id="KW-0472">Membrane</keyword>
<name>A0A0F3NMC5_9RICK</name>